<sequence length="93" mass="10192">MRSKVSLIPTLVRSQTQRHPFCIALFACSRGQGCASDGGIERLLAWSPRPRIIATSSTVFDQYRSGQSLPGVLRYMQDRCLCGCNATVTCHSA</sequence>
<evidence type="ECO:0000313" key="2">
    <source>
        <dbReference type="Proteomes" id="UP000799441"/>
    </source>
</evidence>
<organism evidence="1 2">
    <name type="scientific">Polychaeton citri CBS 116435</name>
    <dbReference type="NCBI Taxonomy" id="1314669"/>
    <lineage>
        <taxon>Eukaryota</taxon>
        <taxon>Fungi</taxon>
        <taxon>Dikarya</taxon>
        <taxon>Ascomycota</taxon>
        <taxon>Pezizomycotina</taxon>
        <taxon>Dothideomycetes</taxon>
        <taxon>Dothideomycetidae</taxon>
        <taxon>Capnodiales</taxon>
        <taxon>Capnodiaceae</taxon>
        <taxon>Polychaeton</taxon>
    </lineage>
</organism>
<comment type="caution">
    <text evidence="1">The sequence shown here is derived from an EMBL/GenBank/DDBJ whole genome shotgun (WGS) entry which is preliminary data.</text>
</comment>
<keyword evidence="2" id="KW-1185">Reference proteome</keyword>
<accession>A0A9P4UMW7</accession>
<gene>
    <name evidence="1" type="ORF">K431DRAFT_286211</name>
</gene>
<dbReference type="EMBL" id="MU003804">
    <property type="protein sequence ID" value="KAF2720059.1"/>
    <property type="molecule type" value="Genomic_DNA"/>
</dbReference>
<proteinExistence type="predicted"/>
<dbReference type="AlphaFoldDB" id="A0A9P4UMW7"/>
<dbReference type="Proteomes" id="UP000799441">
    <property type="component" value="Unassembled WGS sequence"/>
</dbReference>
<reference evidence="1" key="1">
    <citation type="journal article" date="2020" name="Stud. Mycol.">
        <title>101 Dothideomycetes genomes: a test case for predicting lifestyles and emergence of pathogens.</title>
        <authorList>
            <person name="Haridas S."/>
            <person name="Albert R."/>
            <person name="Binder M."/>
            <person name="Bloem J."/>
            <person name="Labutti K."/>
            <person name="Salamov A."/>
            <person name="Andreopoulos B."/>
            <person name="Baker S."/>
            <person name="Barry K."/>
            <person name="Bills G."/>
            <person name="Bluhm B."/>
            <person name="Cannon C."/>
            <person name="Castanera R."/>
            <person name="Culley D."/>
            <person name="Daum C."/>
            <person name="Ezra D."/>
            <person name="Gonzalez J."/>
            <person name="Henrissat B."/>
            <person name="Kuo A."/>
            <person name="Liang C."/>
            <person name="Lipzen A."/>
            <person name="Lutzoni F."/>
            <person name="Magnuson J."/>
            <person name="Mondo S."/>
            <person name="Nolan M."/>
            <person name="Ohm R."/>
            <person name="Pangilinan J."/>
            <person name="Park H.-J."/>
            <person name="Ramirez L."/>
            <person name="Alfaro M."/>
            <person name="Sun H."/>
            <person name="Tritt A."/>
            <person name="Yoshinaga Y."/>
            <person name="Zwiers L.-H."/>
            <person name="Turgeon B."/>
            <person name="Goodwin S."/>
            <person name="Spatafora J."/>
            <person name="Crous P."/>
            <person name="Grigoriev I."/>
        </authorList>
    </citation>
    <scope>NUCLEOTIDE SEQUENCE</scope>
    <source>
        <strain evidence="1">CBS 116435</strain>
    </source>
</reference>
<evidence type="ECO:0000313" key="1">
    <source>
        <dbReference type="EMBL" id="KAF2720059.1"/>
    </source>
</evidence>
<name>A0A9P4UMW7_9PEZI</name>
<protein>
    <submittedName>
        <fullName evidence="1">Uncharacterized protein</fullName>
    </submittedName>
</protein>